<reference evidence="2 3" key="1">
    <citation type="submission" date="2021-06" db="EMBL/GenBank/DDBJ databases">
        <authorList>
            <person name="Palmer J.M."/>
        </authorList>
    </citation>
    <scope>NUCLEOTIDE SEQUENCE [LARGE SCALE GENOMIC DNA]</scope>
    <source>
        <strain evidence="3">if_2019</strain>
        <tissue evidence="2">Muscle</tissue>
    </source>
</reference>
<gene>
    <name evidence="2" type="ORF">ILYODFUR_020489</name>
</gene>
<comment type="caution">
    <text evidence="2">The sequence shown here is derived from an EMBL/GenBank/DDBJ whole genome shotgun (WGS) entry which is preliminary data.</text>
</comment>
<accession>A0ABV0T1D4</accession>
<keyword evidence="3" id="KW-1185">Reference proteome</keyword>
<evidence type="ECO:0000313" key="2">
    <source>
        <dbReference type="EMBL" id="MEQ2225748.1"/>
    </source>
</evidence>
<proteinExistence type="predicted"/>
<evidence type="ECO:0000313" key="3">
    <source>
        <dbReference type="Proteomes" id="UP001482620"/>
    </source>
</evidence>
<name>A0ABV0T1D4_9TELE</name>
<protein>
    <submittedName>
        <fullName evidence="2">Uncharacterized protein</fullName>
    </submittedName>
</protein>
<feature type="compositionally biased region" description="Basic and acidic residues" evidence="1">
    <location>
        <begin position="87"/>
        <end position="104"/>
    </location>
</feature>
<dbReference type="Proteomes" id="UP001482620">
    <property type="component" value="Unassembled WGS sequence"/>
</dbReference>
<feature type="region of interest" description="Disordered" evidence="1">
    <location>
        <begin position="44"/>
        <end position="65"/>
    </location>
</feature>
<feature type="region of interest" description="Disordered" evidence="1">
    <location>
        <begin position="80"/>
        <end position="109"/>
    </location>
</feature>
<organism evidence="2 3">
    <name type="scientific">Ilyodon furcidens</name>
    <name type="common">goldbreast splitfin</name>
    <dbReference type="NCBI Taxonomy" id="33524"/>
    <lineage>
        <taxon>Eukaryota</taxon>
        <taxon>Metazoa</taxon>
        <taxon>Chordata</taxon>
        <taxon>Craniata</taxon>
        <taxon>Vertebrata</taxon>
        <taxon>Euteleostomi</taxon>
        <taxon>Actinopterygii</taxon>
        <taxon>Neopterygii</taxon>
        <taxon>Teleostei</taxon>
        <taxon>Neoteleostei</taxon>
        <taxon>Acanthomorphata</taxon>
        <taxon>Ovalentaria</taxon>
        <taxon>Atherinomorphae</taxon>
        <taxon>Cyprinodontiformes</taxon>
        <taxon>Goodeidae</taxon>
        <taxon>Ilyodon</taxon>
    </lineage>
</organism>
<evidence type="ECO:0000256" key="1">
    <source>
        <dbReference type="SAM" id="MobiDB-lite"/>
    </source>
</evidence>
<dbReference type="EMBL" id="JAHRIQ010013701">
    <property type="protein sequence ID" value="MEQ2225748.1"/>
    <property type="molecule type" value="Genomic_DNA"/>
</dbReference>
<sequence length="125" mass="13983">MYHSPAQRHLQSGLIGLCQQRNQNTFCAHLFGIDDAFDVFSEDRIHAEDSGQHGQPQESLPDPHLHLSLSPAAARLFLQLPESLPPARERAARSSAEREGKERGASTQPTLFLQLLKMDGWLDGW</sequence>